<evidence type="ECO:0000256" key="2">
    <source>
        <dbReference type="PROSITE-ProRule" id="PRU00335"/>
    </source>
</evidence>
<sequence>MARKRLTREESRDQTRQRLLEAAAVVIAKKGLAATSVEDIAAHAGYTRGAFYSNFKSKNDLFIELLKRDHADIQQGLQEILDSKLSIEDMQKKLAQFYVQAYCGDNSYILWAEARLQAMRDARFRARLNAMCLEKRDVIAYFIEKFCALMGKTLPAPATDLAFGTMALIDGVRFFNDSMPNELSDQRAQQLLSAMFSATFFPS</sequence>
<keyword evidence="5" id="KW-1185">Reference proteome</keyword>
<dbReference type="Gene3D" id="1.10.357.10">
    <property type="entry name" value="Tetracycline Repressor, domain 2"/>
    <property type="match status" value="1"/>
</dbReference>
<gene>
    <name evidence="4" type="ORF">CA260_08310</name>
</gene>
<feature type="DNA-binding region" description="H-T-H motif" evidence="2">
    <location>
        <begin position="36"/>
        <end position="55"/>
    </location>
</feature>
<organism evidence="4 5">
    <name type="scientific">Dyella jiangningensis</name>
    <dbReference type="NCBI Taxonomy" id="1379159"/>
    <lineage>
        <taxon>Bacteria</taxon>
        <taxon>Pseudomonadati</taxon>
        <taxon>Pseudomonadota</taxon>
        <taxon>Gammaproteobacteria</taxon>
        <taxon>Lysobacterales</taxon>
        <taxon>Rhodanobacteraceae</taxon>
        <taxon>Dyella</taxon>
    </lineage>
</organism>
<evidence type="ECO:0000256" key="1">
    <source>
        <dbReference type="ARBA" id="ARBA00023125"/>
    </source>
</evidence>
<comment type="caution">
    <text evidence="4">The sequence shown here is derived from an EMBL/GenBank/DDBJ whole genome shotgun (WGS) entry which is preliminary data.</text>
</comment>
<dbReference type="PANTHER" id="PTHR43479:SF11">
    <property type="entry name" value="ACREF_ENVCD OPERON REPRESSOR-RELATED"/>
    <property type="match status" value="1"/>
</dbReference>
<dbReference type="SUPFAM" id="SSF46689">
    <property type="entry name" value="Homeodomain-like"/>
    <property type="match status" value="1"/>
</dbReference>
<dbReference type="OrthoDB" id="5816932at2"/>
<evidence type="ECO:0000313" key="5">
    <source>
        <dbReference type="Proteomes" id="UP000248926"/>
    </source>
</evidence>
<feature type="domain" description="HTH tetR-type" evidence="3">
    <location>
        <begin position="13"/>
        <end position="73"/>
    </location>
</feature>
<keyword evidence="1 2" id="KW-0238">DNA-binding</keyword>
<dbReference type="InterPro" id="IPR009057">
    <property type="entry name" value="Homeodomain-like_sf"/>
</dbReference>
<dbReference type="InterPro" id="IPR050624">
    <property type="entry name" value="HTH-type_Tx_Regulator"/>
</dbReference>
<accession>A0A328PDB5</accession>
<evidence type="ECO:0000313" key="4">
    <source>
        <dbReference type="EMBL" id="RAO77844.1"/>
    </source>
</evidence>
<dbReference type="Pfam" id="PF00440">
    <property type="entry name" value="TetR_N"/>
    <property type="match status" value="1"/>
</dbReference>
<proteinExistence type="predicted"/>
<dbReference type="PRINTS" id="PR00455">
    <property type="entry name" value="HTHTETR"/>
</dbReference>
<dbReference type="GO" id="GO:0003677">
    <property type="term" value="F:DNA binding"/>
    <property type="evidence" value="ECO:0007669"/>
    <property type="project" value="UniProtKB-UniRule"/>
</dbReference>
<dbReference type="RefSeq" id="WP_111982273.1">
    <property type="nucleotide sequence ID" value="NZ_NFZS01000001.1"/>
</dbReference>
<dbReference type="PANTHER" id="PTHR43479">
    <property type="entry name" value="ACREF/ENVCD OPERON REPRESSOR-RELATED"/>
    <property type="match status" value="1"/>
</dbReference>
<evidence type="ECO:0000259" key="3">
    <source>
        <dbReference type="PROSITE" id="PS50977"/>
    </source>
</evidence>
<reference evidence="4 5" key="1">
    <citation type="journal article" date="2018" name="Genet. Mol. Biol.">
        <title>The genome sequence of Dyella jiangningensis FCAV SCS01 from a lignocellulose-decomposing microbial consortium metagenome reveals potential for biotechnological applications.</title>
        <authorList>
            <person name="Desiderato J.G."/>
            <person name="Alvarenga D.O."/>
            <person name="Constancio M.T.L."/>
            <person name="Alves L.M.C."/>
            <person name="Varani A.M."/>
        </authorList>
    </citation>
    <scope>NUCLEOTIDE SEQUENCE [LARGE SCALE GENOMIC DNA]</scope>
    <source>
        <strain evidence="4 5">FCAV SCS01</strain>
    </source>
</reference>
<name>A0A328PDB5_9GAMM</name>
<dbReference type="AlphaFoldDB" id="A0A328PDB5"/>
<dbReference type="Proteomes" id="UP000248926">
    <property type="component" value="Unassembled WGS sequence"/>
</dbReference>
<dbReference type="EMBL" id="NFZS01000001">
    <property type="protein sequence ID" value="RAO77844.1"/>
    <property type="molecule type" value="Genomic_DNA"/>
</dbReference>
<protein>
    <submittedName>
        <fullName evidence="4">TetR family transcriptional regulator</fullName>
    </submittedName>
</protein>
<dbReference type="PROSITE" id="PS50977">
    <property type="entry name" value="HTH_TETR_2"/>
    <property type="match status" value="1"/>
</dbReference>
<dbReference type="InterPro" id="IPR001647">
    <property type="entry name" value="HTH_TetR"/>
</dbReference>